<evidence type="ECO:0000256" key="1">
    <source>
        <dbReference type="ARBA" id="ARBA00023125"/>
    </source>
</evidence>
<comment type="caution">
    <text evidence="4">The sequence shown here is derived from an EMBL/GenBank/DDBJ whole genome shotgun (WGS) entry which is preliminary data.</text>
</comment>
<feature type="domain" description="Resolvase/invertase-type recombinase catalytic" evidence="3">
    <location>
        <begin position="4"/>
        <end position="137"/>
    </location>
</feature>
<evidence type="ECO:0000259" key="3">
    <source>
        <dbReference type="SMART" id="SM00857"/>
    </source>
</evidence>
<name>A0A370SR86_PSEJE</name>
<keyword evidence="2" id="KW-0233">DNA recombination</keyword>
<evidence type="ECO:0000256" key="2">
    <source>
        <dbReference type="ARBA" id="ARBA00023172"/>
    </source>
</evidence>
<dbReference type="CDD" id="cd03768">
    <property type="entry name" value="SR_ResInv"/>
    <property type="match status" value="1"/>
</dbReference>
<dbReference type="Pfam" id="PF00239">
    <property type="entry name" value="Resolvase"/>
    <property type="match status" value="1"/>
</dbReference>
<evidence type="ECO:0000313" key="4">
    <source>
        <dbReference type="EMBL" id="RDL22162.1"/>
    </source>
</evidence>
<sequence>MATIAYVLASSTDDQSAFLQVRDIGKTDHWFVEEASCGSISILKRPELLKAHKFLRKGDTFVVATVDTLSNSPREVLGALQMLQKKGVSIVFVREDFNLSTTFGRAYLATLRSMVKLERTLLGTHGGALATKRIGVPGVISSQPES</sequence>
<dbReference type="PANTHER" id="PTHR30461:SF2">
    <property type="entry name" value="SERINE RECOMBINASE PINE-RELATED"/>
    <property type="match status" value="1"/>
</dbReference>
<evidence type="ECO:0000313" key="5">
    <source>
        <dbReference type="Proteomes" id="UP000255365"/>
    </source>
</evidence>
<dbReference type="SUPFAM" id="SSF53041">
    <property type="entry name" value="Resolvase-like"/>
    <property type="match status" value="1"/>
</dbReference>
<protein>
    <submittedName>
        <fullName evidence="4">Resolvase-like protein</fullName>
    </submittedName>
</protein>
<reference evidence="4 5" key="1">
    <citation type="submission" date="2018-07" db="EMBL/GenBank/DDBJ databases">
        <title>Genome sequencing of rice bacterial endophytes.</title>
        <authorList>
            <person name="Venturi V."/>
        </authorList>
    </citation>
    <scope>NUCLEOTIDE SEQUENCE [LARGE SCALE GENOMIC DNA]</scope>
    <source>
        <strain evidence="4 5">E2333</strain>
    </source>
</reference>
<dbReference type="Gene3D" id="3.40.50.1390">
    <property type="entry name" value="Resolvase, N-terminal catalytic domain"/>
    <property type="match status" value="1"/>
</dbReference>
<dbReference type="Proteomes" id="UP000255365">
    <property type="component" value="Unassembled WGS sequence"/>
</dbReference>
<gene>
    <name evidence="4" type="ORF">DEU51_104114</name>
</gene>
<dbReference type="GO" id="GO:0003677">
    <property type="term" value="F:DNA binding"/>
    <property type="evidence" value="ECO:0007669"/>
    <property type="project" value="UniProtKB-KW"/>
</dbReference>
<dbReference type="SMART" id="SM00857">
    <property type="entry name" value="Resolvase"/>
    <property type="match status" value="1"/>
</dbReference>
<accession>A0A370SR86</accession>
<dbReference type="EMBL" id="QRAV01000004">
    <property type="protein sequence ID" value="RDL22162.1"/>
    <property type="molecule type" value="Genomic_DNA"/>
</dbReference>
<dbReference type="InterPro" id="IPR006119">
    <property type="entry name" value="Resolv_N"/>
</dbReference>
<dbReference type="PANTHER" id="PTHR30461">
    <property type="entry name" value="DNA-INVERTASE FROM LAMBDOID PROPHAGE"/>
    <property type="match status" value="1"/>
</dbReference>
<proteinExistence type="predicted"/>
<dbReference type="AlphaFoldDB" id="A0A370SR86"/>
<dbReference type="RefSeq" id="WP_181818463.1">
    <property type="nucleotide sequence ID" value="NZ_QRAV01000004.1"/>
</dbReference>
<dbReference type="InterPro" id="IPR050639">
    <property type="entry name" value="SSR_resolvase"/>
</dbReference>
<organism evidence="4 5">
    <name type="scientific">Pseudomonas jessenii</name>
    <dbReference type="NCBI Taxonomy" id="77298"/>
    <lineage>
        <taxon>Bacteria</taxon>
        <taxon>Pseudomonadati</taxon>
        <taxon>Pseudomonadota</taxon>
        <taxon>Gammaproteobacteria</taxon>
        <taxon>Pseudomonadales</taxon>
        <taxon>Pseudomonadaceae</taxon>
        <taxon>Pseudomonas</taxon>
    </lineage>
</organism>
<dbReference type="GO" id="GO:0000150">
    <property type="term" value="F:DNA strand exchange activity"/>
    <property type="evidence" value="ECO:0007669"/>
    <property type="project" value="InterPro"/>
</dbReference>
<dbReference type="InterPro" id="IPR036162">
    <property type="entry name" value="Resolvase-like_N_sf"/>
</dbReference>
<keyword evidence="1" id="KW-0238">DNA-binding</keyword>